<dbReference type="OrthoDB" id="1696465at2759"/>
<accession>A0A2R6S1J0</accession>
<dbReference type="OMA" id="QTWGDSS"/>
<name>A0A2R6S1J0_ACTCC</name>
<dbReference type="AlphaFoldDB" id="A0A2R6S1J0"/>
<dbReference type="Gramene" id="PSS36136">
    <property type="protein sequence ID" value="PSS36136"/>
    <property type="gene ID" value="CEY00_Acc00677"/>
</dbReference>
<sequence length="98" mass="11371">MATRAVAVMLQCIFDGSISAYNMEIKRRPYHRNCSCALHKLKLEYTNACSQNKNISFTKKRSWNETSLSVDRSNLSSPYHFVSRTSVRNKARENRVPR</sequence>
<gene>
    <name evidence="1" type="ORF">CEY00_Acc00677</name>
</gene>
<evidence type="ECO:0000313" key="1">
    <source>
        <dbReference type="EMBL" id="PSS36136.1"/>
    </source>
</evidence>
<organism evidence="1 2">
    <name type="scientific">Actinidia chinensis var. chinensis</name>
    <name type="common">Chinese soft-hair kiwi</name>
    <dbReference type="NCBI Taxonomy" id="1590841"/>
    <lineage>
        <taxon>Eukaryota</taxon>
        <taxon>Viridiplantae</taxon>
        <taxon>Streptophyta</taxon>
        <taxon>Embryophyta</taxon>
        <taxon>Tracheophyta</taxon>
        <taxon>Spermatophyta</taxon>
        <taxon>Magnoliopsida</taxon>
        <taxon>eudicotyledons</taxon>
        <taxon>Gunneridae</taxon>
        <taxon>Pentapetalae</taxon>
        <taxon>asterids</taxon>
        <taxon>Ericales</taxon>
        <taxon>Actinidiaceae</taxon>
        <taxon>Actinidia</taxon>
    </lineage>
</organism>
<dbReference type="PANTHER" id="PTHR35121:SF4">
    <property type="entry name" value="SWIM-TYPE DOMAIN-CONTAINING PROTEIN"/>
    <property type="match status" value="1"/>
</dbReference>
<reference evidence="2" key="2">
    <citation type="journal article" date="2018" name="BMC Genomics">
        <title>A manually annotated Actinidia chinensis var. chinensis (kiwifruit) genome highlights the challenges associated with draft genomes and gene prediction in plants.</title>
        <authorList>
            <person name="Pilkington S.M."/>
            <person name="Crowhurst R."/>
            <person name="Hilario E."/>
            <person name="Nardozza S."/>
            <person name="Fraser L."/>
            <person name="Peng Y."/>
            <person name="Gunaseelan K."/>
            <person name="Simpson R."/>
            <person name="Tahir J."/>
            <person name="Deroles S.C."/>
            <person name="Templeton K."/>
            <person name="Luo Z."/>
            <person name="Davy M."/>
            <person name="Cheng C."/>
            <person name="McNeilage M."/>
            <person name="Scaglione D."/>
            <person name="Liu Y."/>
            <person name="Zhang Q."/>
            <person name="Datson P."/>
            <person name="De Silva N."/>
            <person name="Gardiner S.E."/>
            <person name="Bassett H."/>
            <person name="Chagne D."/>
            <person name="McCallum J."/>
            <person name="Dzierzon H."/>
            <person name="Deng C."/>
            <person name="Wang Y.Y."/>
            <person name="Barron L."/>
            <person name="Manako K."/>
            <person name="Bowen J."/>
            <person name="Foster T.M."/>
            <person name="Erridge Z.A."/>
            <person name="Tiffin H."/>
            <person name="Waite C.N."/>
            <person name="Davies K.M."/>
            <person name="Grierson E.P."/>
            <person name="Laing W.A."/>
            <person name="Kirk R."/>
            <person name="Chen X."/>
            <person name="Wood M."/>
            <person name="Montefiori M."/>
            <person name="Brummell D.A."/>
            <person name="Schwinn K.E."/>
            <person name="Catanach A."/>
            <person name="Fullerton C."/>
            <person name="Li D."/>
            <person name="Meiyalaghan S."/>
            <person name="Nieuwenhuizen N."/>
            <person name="Read N."/>
            <person name="Prakash R."/>
            <person name="Hunter D."/>
            <person name="Zhang H."/>
            <person name="McKenzie M."/>
            <person name="Knabel M."/>
            <person name="Harris A."/>
            <person name="Allan A.C."/>
            <person name="Gleave A."/>
            <person name="Chen A."/>
            <person name="Janssen B.J."/>
            <person name="Plunkett B."/>
            <person name="Ampomah-Dwamena C."/>
            <person name="Voogd C."/>
            <person name="Leif D."/>
            <person name="Lafferty D."/>
            <person name="Souleyre E.J.F."/>
            <person name="Varkonyi-Gasic E."/>
            <person name="Gambi F."/>
            <person name="Hanley J."/>
            <person name="Yao J.L."/>
            <person name="Cheung J."/>
            <person name="David K.M."/>
            <person name="Warren B."/>
            <person name="Marsh K."/>
            <person name="Snowden K.C."/>
            <person name="Lin-Wang K."/>
            <person name="Brian L."/>
            <person name="Martinez-Sanchez M."/>
            <person name="Wang M."/>
            <person name="Ileperuma N."/>
            <person name="Macnee N."/>
            <person name="Campin R."/>
            <person name="McAtee P."/>
            <person name="Drummond R.S.M."/>
            <person name="Espley R.V."/>
            <person name="Ireland H.S."/>
            <person name="Wu R."/>
            <person name="Atkinson R.G."/>
            <person name="Karunairetnam S."/>
            <person name="Bulley S."/>
            <person name="Chunkath S."/>
            <person name="Hanley Z."/>
            <person name="Storey R."/>
            <person name="Thrimawithana A.H."/>
            <person name="Thomson S."/>
            <person name="David C."/>
            <person name="Testolin R."/>
            <person name="Huang H."/>
            <person name="Hellens R.P."/>
            <person name="Schaffer R.J."/>
        </authorList>
    </citation>
    <scope>NUCLEOTIDE SEQUENCE [LARGE SCALE GENOMIC DNA]</scope>
    <source>
        <strain evidence="2">cv. Red5</strain>
    </source>
</reference>
<protein>
    <submittedName>
        <fullName evidence="1">Capsid protein</fullName>
    </submittedName>
</protein>
<dbReference type="PANTHER" id="PTHR35121">
    <property type="entry name" value="HOMEODOMAIN PROTEIN 8, PUTATIVE-RELATED"/>
    <property type="match status" value="1"/>
</dbReference>
<dbReference type="Proteomes" id="UP000241394">
    <property type="component" value="Chromosome LG1"/>
</dbReference>
<reference evidence="1 2" key="1">
    <citation type="submission" date="2017-07" db="EMBL/GenBank/DDBJ databases">
        <title>An improved, manually edited Actinidia chinensis var. chinensis (kiwifruit) genome highlights the challenges associated with draft genomes and gene prediction in plants.</title>
        <authorList>
            <person name="Pilkington S."/>
            <person name="Crowhurst R."/>
            <person name="Hilario E."/>
            <person name="Nardozza S."/>
            <person name="Fraser L."/>
            <person name="Peng Y."/>
            <person name="Gunaseelan K."/>
            <person name="Simpson R."/>
            <person name="Tahir J."/>
            <person name="Deroles S."/>
            <person name="Templeton K."/>
            <person name="Luo Z."/>
            <person name="Davy M."/>
            <person name="Cheng C."/>
            <person name="Mcneilage M."/>
            <person name="Scaglione D."/>
            <person name="Liu Y."/>
            <person name="Zhang Q."/>
            <person name="Datson P."/>
            <person name="De Silva N."/>
            <person name="Gardiner S."/>
            <person name="Bassett H."/>
            <person name="Chagne D."/>
            <person name="Mccallum J."/>
            <person name="Dzierzon H."/>
            <person name="Deng C."/>
            <person name="Wang Y.-Y."/>
            <person name="Barron N."/>
            <person name="Manako K."/>
            <person name="Bowen J."/>
            <person name="Foster T."/>
            <person name="Erridge Z."/>
            <person name="Tiffin H."/>
            <person name="Waite C."/>
            <person name="Davies K."/>
            <person name="Grierson E."/>
            <person name="Laing W."/>
            <person name="Kirk R."/>
            <person name="Chen X."/>
            <person name="Wood M."/>
            <person name="Montefiori M."/>
            <person name="Brummell D."/>
            <person name="Schwinn K."/>
            <person name="Catanach A."/>
            <person name="Fullerton C."/>
            <person name="Li D."/>
            <person name="Meiyalaghan S."/>
            <person name="Nieuwenhuizen N."/>
            <person name="Read N."/>
            <person name="Prakash R."/>
            <person name="Hunter D."/>
            <person name="Zhang H."/>
            <person name="Mckenzie M."/>
            <person name="Knabel M."/>
            <person name="Harris A."/>
            <person name="Allan A."/>
            <person name="Chen A."/>
            <person name="Janssen B."/>
            <person name="Plunkett B."/>
            <person name="Dwamena C."/>
            <person name="Voogd C."/>
            <person name="Leif D."/>
            <person name="Lafferty D."/>
            <person name="Souleyre E."/>
            <person name="Varkonyi-Gasic E."/>
            <person name="Gambi F."/>
            <person name="Hanley J."/>
            <person name="Yao J.-L."/>
            <person name="Cheung J."/>
            <person name="David K."/>
            <person name="Warren B."/>
            <person name="Marsh K."/>
            <person name="Snowden K."/>
            <person name="Lin-Wang K."/>
            <person name="Brian L."/>
            <person name="Martinez-Sanchez M."/>
            <person name="Wang M."/>
            <person name="Ileperuma N."/>
            <person name="Macnee N."/>
            <person name="Campin R."/>
            <person name="Mcatee P."/>
            <person name="Drummond R."/>
            <person name="Espley R."/>
            <person name="Ireland H."/>
            <person name="Wu R."/>
            <person name="Atkinson R."/>
            <person name="Karunairetnam S."/>
            <person name="Bulley S."/>
            <person name="Chunkath S."/>
            <person name="Hanley Z."/>
            <person name="Storey R."/>
            <person name="Thrimawithana A."/>
            <person name="Thomson S."/>
            <person name="David C."/>
            <person name="Testolin R."/>
        </authorList>
    </citation>
    <scope>NUCLEOTIDE SEQUENCE [LARGE SCALE GENOMIC DNA]</scope>
    <source>
        <strain evidence="2">cv. Red5</strain>
        <tissue evidence="1">Young leaf</tissue>
    </source>
</reference>
<keyword evidence="2" id="KW-1185">Reference proteome</keyword>
<dbReference type="InParanoid" id="A0A2R6S1J0"/>
<comment type="caution">
    <text evidence="1">The sequence shown here is derived from an EMBL/GenBank/DDBJ whole genome shotgun (WGS) entry which is preliminary data.</text>
</comment>
<evidence type="ECO:0000313" key="2">
    <source>
        <dbReference type="Proteomes" id="UP000241394"/>
    </source>
</evidence>
<proteinExistence type="predicted"/>
<dbReference type="EMBL" id="NKQK01000001">
    <property type="protein sequence ID" value="PSS36136.1"/>
    <property type="molecule type" value="Genomic_DNA"/>
</dbReference>